<evidence type="ECO:0000313" key="2">
    <source>
        <dbReference type="EMBL" id="RPB01283.1"/>
    </source>
</evidence>
<name>A0A3N4JSG5_9PEZI</name>
<keyword evidence="1" id="KW-0472">Membrane</keyword>
<evidence type="ECO:0000256" key="1">
    <source>
        <dbReference type="SAM" id="Phobius"/>
    </source>
</evidence>
<keyword evidence="1" id="KW-0812">Transmembrane</keyword>
<reference evidence="2 3" key="1">
    <citation type="journal article" date="2018" name="Nat. Ecol. Evol.">
        <title>Pezizomycetes genomes reveal the molecular basis of ectomycorrhizal truffle lifestyle.</title>
        <authorList>
            <person name="Murat C."/>
            <person name="Payen T."/>
            <person name="Noel B."/>
            <person name="Kuo A."/>
            <person name="Morin E."/>
            <person name="Chen J."/>
            <person name="Kohler A."/>
            <person name="Krizsan K."/>
            <person name="Balestrini R."/>
            <person name="Da Silva C."/>
            <person name="Montanini B."/>
            <person name="Hainaut M."/>
            <person name="Levati E."/>
            <person name="Barry K.W."/>
            <person name="Belfiori B."/>
            <person name="Cichocki N."/>
            <person name="Clum A."/>
            <person name="Dockter R.B."/>
            <person name="Fauchery L."/>
            <person name="Guy J."/>
            <person name="Iotti M."/>
            <person name="Le Tacon F."/>
            <person name="Lindquist E.A."/>
            <person name="Lipzen A."/>
            <person name="Malagnac F."/>
            <person name="Mello A."/>
            <person name="Molinier V."/>
            <person name="Miyauchi S."/>
            <person name="Poulain J."/>
            <person name="Riccioni C."/>
            <person name="Rubini A."/>
            <person name="Sitrit Y."/>
            <person name="Splivallo R."/>
            <person name="Traeger S."/>
            <person name="Wang M."/>
            <person name="Zifcakova L."/>
            <person name="Wipf D."/>
            <person name="Zambonelli A."/>
            <person name="Paolocci F."/>
            <person name="Nowrousian M."/>
            <person name="Ottonello S."/>
            <person name="Baldrian P."/>
            <person name="Spatafora J.W."/>
            <person name="Henrissat B."/>
            <person name="Nagy L.G."/>
            <person name="Aury J.M."/>
            <person name="Wincker P."/>
            <person name="Grigoriev I.V."/>
            <person name="Bonfante P."/>
            <person name="Martin F.M."/>
        </authorList>
    </citation>
    <scope>NUCLEOTIDE SEQUENCE [LARGE SCALE GENOMIC DNA]</scope>
    <source>
        <strain evidence="2 3">120613-1</strain>
    </source>
</reference>
<protein>
    <submittedName>
        <fullName evidence="2">Uncharacterized protein</fullName>
    </submittedName>
</protein>
<keyword evidence="3" id="KW-1185">Reference proteome</keyword>
<organism evidence="2 3">
    <name type="scientific">Choiromyces venosus 120613-1</name>
    <dbReference type="NCBI Taxonomy" id="1336337"/>
    <lineage>
        <taxon>Eukaryota</taxon>
        <taxon>Fungi</taxon>
        <taxon>Dikarya</taxon>
        <taxon>Ascomycota</taxon>
        <taxon>Pezizomycotina</taxon>
        <taxon>Pezizomycetes</taxon>
        <taxon>Pezizales</taxon>
        <taxon>Tuberaceae</taxon>
        <taxon>Choiromyces</taxon>
    </lineage>
</organism>
<proteinExistence type="predicted"/>
<dbReference type="EMBL" id="ML120374">
    <property type="protein sequence ID" value="RPB01283.1"/>
    <property type="molecule type" value="Genomic_DNA"/>
</dbReference>
<dbReference type="AlphaFoldDB" id="A0A3N4JSG5"/>
<evidence type="ECO:0000313" key="3">
    <source>
        <dbReference type="Proteomes" id="UP000276215"/>
    </source>
</evidence>
<sequence>MTSVKATPVFPEIVISRHLRAAVKMHHKLISSTTVMGCLAIVTLGYYKRDTQSILLYEAICKIY</sequence>
<feature type="transmembrane region" description="Helical" evidence="1">
    <location>
        <begin position="29"/>
        <end position="47"/>
    </location>
</feature>
<accession>A0A3N4JSG5</accession>
<dbReference type="Proteomes" id="UP000276215">
    <property type="component" value="Unassembled WGS sequence"/>
</dbReference>
<gene>
    <name evidence="2" type="ORF">L873DRAFT_1803780</name>
</gene>
<keyword evidence="1" id="KW-1133">Transmembrane helix</keyword>